<accession>A0AAD9PUY4</accession>
<evidence type="ECO:0000313" key="2">
    <source>
        <dbReference type="Proteomes" id="UP001249851"/>
    </source>
</evidence>
<protein>
    <submittedName>
        <fullName evidence="1">Uncharacterized protein</fullName>
    </submittedName>
</protein>
<name>A0AAD9PUY4_ACRCE</name>
<sequence length="87" mass="9838">MTVPTDETQTSSLFPSAIEEMKSKRPNHHVKLTTIGYNLTILHSNLNAKLELLPELYLKILEPSTEEDIVEETETANLFQNEGTLIL</sequence>
<proteinExistence type="predicted"/>
<keyword evidence="2" id="KW-1185">Reference proteome</keyword>
<dbReference type="EMBL" id="JARQWQ010000124">
    <property type="protein sequence ID" value="KAK2549554.1"/>
    <property type="molecule type" value="Genomic_DNA"/>
</dbReference>
<organism evidence="1 2">
    <name type="scientific">Acropora cervicornis</name>
    <name type="common">Staghorn coral</name>
    <dbReference type="NCBI Taxonomy" id="6130"/>
    <lineage>
        <taxon>Eukaryota</taxon>
        <taxon>Metazoa</taxon>
        <taxon>Cnidaria</taxon>
        <taxon>Anthozoa</taxon>
        <taxon>Hexacorallia</taxon>
        <taxon>Scleractinia</taxon>
        <taxon>Astrocoeniina</taxon>
        <taxon>Acroporidae</taxon>
        <taxon>Acropora</taxon>
    </lineage>
</organism>
<dbReference type="AlphaFoldDB" id="A0AAD9PUY4"/>
<comment type="caution">
    <text evidence="1">The sequence shown here is derived from an EMBL/GenBank/DDBJ whole genome shotgun (WGS) entry which is preliminary data.</text>
</comment>
<reference evidence="1" key="2">
    <citation type="journal article" date="2023" name="Science">
        <title>Genomic signatures of disease resistance in endangered staghorn corals.</title>
        <authorList>
            <person name="Vollmer S.V."/>
            <person name="Selwyn J.D."/>
            <person name="Despard B.A."/>
            <person name="Roesel C.L."/>
        </authorList>
    </citation>
    <scope>NUCLEOTIDE SEQUENCE</scope>
    <source>
        <strain evidence="1">K2</strain>
    </source>
</reference>
<evidence type="ECO:0000313" key="1">
    <source>
        <dbReference type="EMBL" id="KAK2549554.1"/>
    </source>
</evidence>
<gene>
    <name evidence="1" type="ORF">P5673_029939</name>
</gene>
<dbReference type="Proteomes" id="UP001249851">
    <property type="component" value="Unassembled WGS sequence"/>
</dbReference>
<reference evidence="1" key="1">
    <citation type="journal article" date="2023" name="G3 (Bethesda)">
        <title>Whole genome assembly and annotation of the endangered Caribbean coral Acropora cervicornis.</title>
        <authorList>
            <person name="Selwyn J.D."/>
            <person name="Vollmer S.V."/>
        </authorList>
    </citation>
    <scope>NUCLEOTIDE SEQUENCE</scope>
    <source>
        <strain evidence="1">K2</strain>
    </source>
</reference>